<reference evidence="3" key="1">
    <citation type="submission" date="2020-11" db="EMBL/GenBank/DDBJ databases">
        <title>Kefir isolates.</title>
        <authorList>
            <person name="Marcisauskas S."/>
            <person name="Kim Y."/>
            <person name="Blasche S."/>
        </authorList>
    </citation>
    <scope>NUCLEOTIDE SEQUENCE</scope>
    <source>
        <strain evidence="3">Olga-1</strain>
    </source>
</reference>
<feature type="non-terminal residue" evidence="3">
    <location>
        <position position="193"/>
    </location>
</feature>
<keyword evidence="1" id="KW-0732">Signal</keyword>
<feature type="non-terminal residue" evidence="3">
    <location>
        <position position="1"/>
    </location>
</feature>
<proteinExistence type="predicted"/>
<keyword evidence="4" id="KW-1185">Reference proteome</keyword>
<keyword evidence="2" id="KW-0325">Glycoprotein</keyword>
<accession>A0A9P6WF78</accession>
<dbReference type="InterPro" id="IPR025928">
    <property type="entry name" value="Flocculin_t3_rpt"/>
</dbReference>
<organism evidence="3 4">
    <name type="scientific">Pichia californica</name>
    <dbReference type="NCBI Taxonomy" id="460514"/>
    <lineage>
        <taxon>Eukaryota</taxon>
        <taxon>Fungi</taxon>
        <taxon>Dikarya</taxon>
        <taxon>Ascomycota</taxon>
        <taxon>Saccharomycotina</taxon>
        <taxon>Pichiomycetes</taxon>
        <taxon>Pichiales</taxon>
        <taxon>Pichiaceae</taxon>
        <taxon>Pichia</taxon>
    </lineage>
</organism>
<evidence type="ECO:0000313" key="3">
    <source>
        <dbReference type="EMBL" id="KAG0681506.1"/>
    </source>
</evidence>
<dbReference type="Pfam" id="PF13928">
    <property type="entry name" value="Flocculin_t3"/>
    <property type="match status" value="2"/>
</dbReference>
<evidence type="ECO:0008006" key="5">
    <source>
        <dbReference type="Google" id="ProtNLM"/>
    </source>
</evidence>
<gene>
    <name evidence="3" type="ORF">C6P40_005421</name>
</gene>
<comment type="caution">
    <text evidence="3">The sequence shown here is derived from an EMBL/GenBank/DDBJ whole genome shotgun (WGS) entry which is preliminary data.</text>
</comment>
<evidence type="ECO:0000313" key="4">
    <source>
        <dbReference type="Proteomes" id="UP000697127"/>
    </source>
</evidence>
<dbReference type="Proteomes" id="UP000697127">
    <property type="component" value="Unassembled WGS sequence"/>
</dbReference>
<protein>
    <recommendedName>
        <fullName evidence="5">Hyphal wall protein 1</fullName>
    </recommendedName>
</protein>
<dbReference type="EMBL" id="PUHW01000948">
    <property type="protein sequence ID" value="KAG0681506.1"/>
    <property type="molecule type" value="Genomic_DNA"/>
</dbReference>
<evidence type="ECO:0000256" key="2">
    <source>
        <dbReference type="ARBA" id="ARBA00023180"/>
    </source>
</evidence>
<dbReference type="AlphaFoldDB" id="A0A9P6WF78"/>
<sequence>SITSDSISKTTNSISSDNTAAATTTATENILTETDTEQTLVTITSCSDNKCSLITGIQSLATTLVNDHLTVYTTYCPLSDKSTIYNYSETTVTITSCSDNKCSLITGVQSLVTTLIDNQLTVYTTYCPLSRSNNESFDVATVDETAATGETIATVSKSTLITIHTYESITLTTTNSASVTVSSEPVITTSVYT</sequence>
<evidence type="ECO:0000256" key="1">
    <source>
        <dbReference type="ARBA" id="ARBA00022729"/>
    </source>
</evidence>
<name>A0A9P6WF78_9ASCO</name>